<gene>
    <name evidence="2" type="ORF">J0X12_16500</name>
</gene>
<dbReference type="RefSeq" id="WP_207047543.1">
    <property type="nucleotide sequence ID" value="NZ_JAFLNC010000006.1"/>
</dbReference>
<dbReference type="Pfam" id="PF10090">
    <property type="entry name" value="HPTransfase"/>
    <property type="match status" value="1"/>
</dbReference>
<dbReference type="InterPro" id="IPR018762">
    <property type="entry name" value="ChpT_C"/>
</dbReference>
<evidence type="ECO:0000259" key="1">
    <source>
        <dbReference type="Pfam" id="PF10090"/>
    </source>
</evidence>
<protein>
    <recommendedName>
        <fullName evidence="1">Histidine phosphotransferase ChpT C-terminal domain-containing protein</fullName>
    </recommendedName>
</protein>
<evidence type="ECO:0000313" key="3">
    <source>
        <dbReference type="Proteomes" id="UP000664761"/>
    </source>
</evidence>
<feature type="domain" description="Histidine phosphotransferase ChpT C-terminal" evidence="1">
    <location>
        <begin position="79"/>
        <end position="194"/>
    </location>
</feature>
<dbReference type="InterPro" id="IPR036890">
    <property type="entry name" value="HATPase_C_sf"/>
</dbReference>
<sequence>MIDLKLASLMSSKLCHDVIGPIGAVCNGIELVSDDGNEDMRTEALKLVSESAGEASARLQFYRLAFGLAGGLGQDVSVRDARTLSRDLLSYGKVKLDWPDSEGGAELLPKDVIKILCNLLVIATGTLPRGGEVNVTGSVTGADWSFTFRAEGPRAVLREDMTHILQNGYNENELTAQNVGAQYLMALCENNRALLDILEVEDGLVTLAVRSS</sequence>
<proteinExistence type="predicted"/>
<dbReference type="Gene3D" id="1.10.287.130">
    <property type="match status" value="1"/>
</dbReference>
<name>A0ABS3F9M9_9PROT</name>
<organism evidence="2 3">
    <name type="scientific">Sneathiella sedimenti</name>
    <dbReference type="NCBI Taxonomy" id="2816034"/>
    <lineage>
        <taxon>Bacteria</taxon>
        <taxon>Pseudomonadati</taxon>
        <taxon>Pseudomonadota</taxon>
        <taxon>Alphaproteobacteria</taxon>
        <taxon>Sneathiellales</taxon>
        <taxon>Sneathiellaceae</taxon>
        <taxon>Sneathiella</taxon>
    </lineage>
</organism>
<dbReference type="Proteomes" id="UP000664761">
    <property type="component" value="Unassembled WGS sequence"/>
</dbReference>
<reference evidence="2 3" key="1">
    <citation type="submission" date="2021-03" db="EMBL/GenBank/DDBJ databases">
        <title>Sneathiella sp. CAU 1612 isolated from Kang Won-do.</title>
        <authorList>
            <person name="Kim W."/>
        </authorList>
    </citation>
    <scope>NUCLEOTIDE SEQUENCE [LARGE SCALE GENOMIC DNA]</scope>
    <source>
        <strain evidence="2 3">CAU 1612</strain>
    </source>
</reference>
<dbReference type="Gene3D" id="3.30.565.10">
    <property type="entry name" value="Histidine kinase-like ATPase, C-terminal domain"/>
    <property type="match status" value="1"/>
</dbReference>
<keyword evidence="3" id="KW-1185">Reference proteome</keyword>
<accession>A0ABS3F9M9</accession>
<comment type="caution">
    <text evidence="2">The sequence shown here is derived from an EMBL/GenBank/DDBJ whole genome shotgun (WGS) entry which is preliminary data.</text>
</comment>
<evidence type="ECO:0000313" key="2">
    <source>
        <dbReference type="EMBL" id="MBO0335224.1"/>
    </source>
</evidence>
<dbReference type="EMBL" id="JAFLNC010000006">
    <property type="protein sequence ID" value="MBO0335224.1"/>
    <property type="molecule type" value="Genomic_DNA"/>
</dbReference>